<dbReference type="InterPro" id="IPR014784">
    <property type="entry name" value="Cu2_ascorb_mOase-like_C"/>
</dbReference>
<evidence type="ECO:0000256" key="1">
    <source>
        <dbReference type="ARBA" id="ARBA00023157"/>
    </source>
</evidence>
<reference evidence="4" key="1">
    <citation type="submission" date="2016-11" db="EMBL/GenBank/DDBJ databases">
        <authorList>
            <person name="Varghese N."/>
            <person name="Submissions S."/>
        </authorList>
    </citation>
    <scope>NUCLEOTIDE SEQUENCE [LARGE SCALE GENOMIC DNA]</scope>
    <source>
        <strain evidence="4">DSM 16990</strain>
    </source>
</reference>
<dbReference type="Proteomes" id="UP000184287">
    <property type="component" value="Unassembled WGS sequence"/>
</dbReference>
<dbReference type="AlphaFoldDB" id="A0A1M4WRB1"/>
<accession>A0A1M4WRB1</accession>
<dbReference type="GO" id="GO:0016715">
    <property type="term" value="F:oxidoreductase activity, acting on paired donors, with incorporation or reduction of molecular oxygen, reduced ascorbate as one donor, and incorporation of one atom of oxygen"/>
    <property type="evidence" value="ECO:0007669"/>
    <property type="project" value="InterPro"/>
</dbReference>
<dbReference type="InterPro" id="IPR008977">
    <property type="entry name" value="PHM/PNGase_F_dom_sf"/>
</dbReference>
<dbReference type="Pfam" id="PF09112">
    <property type="entry name" value="N-glycanase_N"/>
    <property type="match status" value="1"/>
</dbReference>
<name>A0A1M4WRB1_9SPHI</name>
<dbReference type="Gene3D" id="2.60.120.230">
    <property type="match status" value="2"/>
</dbReference>
<organism evidence="3 4">
    <name type="scientific">Pedobacter caeni</name>
    <dbReference type="NCBI Taxonomy" id="288992"/>
    <lineage>
        <taxon>Bacteria</taxon>
        <taxon>Pseudomonadati</taxon>
        <taxon>Bacteroidota</taxon>
        <taxon>Sphingobacteriia</taxon>
        <taxon>Sphingobacteriales</taxon>
        <taxon>Sphingobacteriaceae</taxon>
        <taxon>Pedobacter</taxon>
    </lineage>
</organism>
<dbReference type="Pfam" id="PF09113">
    <property type="entry name" value="N-glycanase_C"/>
    <property type="match status" value="1"/>
</dbReference>
<evidence type="ECO:0000259" key="2">
    <source>
        <dbReference type="SMART" id="SM01290"/>
    </source>
</evidence>
<protein>
    <submittedName>
        <fullName evidence="3">Peptide-N-glycosidase F, N terminal</fullName>
    </submittedName>
</protein>
<keyword evidence="3" id="KW-0378">Hydrolase</keyword>
<keyword evidence="1" id="KW-1015">Disulfide bond</keyword>
<dbReference type="OrthoDB" id="626993at2"/>
<dbReference type="InterPro" id="IPR015196">
    <property type="entry name" value="PngaseF_N"/>
</dbReference>
<dbReference type="EMBL" id="FQUQ01000001">
    <property type="protein sequence ID" value="SHE83754.1"/>
    <property type="molecule type" value="Genomic_DNA"/>
</dbReference>
<evidence type="ECO:0000313" key="3">
    <source>
        <dbReference type="EMBL" id="SHE83754.1"/>
    </source>
</evidence>
<gene>
    <name evidence="3" type="ORF">SAMN04488522_1011355</name>
</gene>
<keyword evidence="4" id="KW-1185">Reference proteome</keyword>
<feature type="domain" description="Peptide-N-glycosidase F N-terminal" evidence="2">
    <location>
        <begin position="31"/>
        <end position="180"/>
    </location>
</feature>
<evidence type="ECO:0000313" key="4">
    <source>
        <dbReference type="Proteomes" id="UP000184287"/>
    </source>
</evidence>
<dbReference type="SMART" id="SM01290">
    <property type="entry name" value="N-glycanase_N"/>
    <property type="match status" value="1"/>
</dbReference>
<keyword evidence="3" id="KW-0326">Glycosidase</keyword>
<proteinExistence type="predicted"/>
<dbReference type="InterPro" id="IPR015197">
    <property type="entry name" value="PngaseF_C"/>
</dbReference>
<dbReference type="SUPFAM" id="SSF49742">
    <property type="entry name" value="PHM/PNGase F"/>
    <property type="match status" value="1"/>
</dbReference>
<sequence length="366" mass="40034">MLLAVTVVLSSCERFAGTPEPSAIAADVPASFKVFDAILFYDGYAAPVSEPVPAGVTRISNSKYIKKLSTEQLNSAGNSMDLKVTIRAACDNYDRIGYVGIALVKKDSVYSETGGRHLEIGRFITPFMDKNKQPDQVPYLFSIDNVSSIFKDAAIRATYDIYVEFMVFGVPYAANTQIAGCAGRNDTFYGTIEFTGKSAGTAVTDSVYLAPLYFHKYFNNYDNTDVAGKTVKTTTFNVPKALKTAKLYLITSNHGANSGGEEYVRRDHFVYFDGVQKLSYKPGGKSCEPYRTYNTQGNGIYGSAPKSASNWSSWSNWCPGDVIPIRVIDLGALAAGNHTFKIEVPDAVFKDKQGYIPLSVYLQGTK</sequence>
<dbReference type="STRING" id="288992.SAMN04488522_1011355"/>
<dbReference type="GO" id="GO:0016798">
    <property type="term" value="F:hydrolase activity, acting on glycosyl bonds"/>
    <property type="evidence" value="ECO:0007669"/>
    <property type="project" value="UniProtKB-KW"/>
</dbReference>